<dbReference type="EMBL" id="JAAAMJ010000025">
    <property type="protein sequence ID" value="NDV89036.1"/>
    <property type="molecule type" value="Genomic_DNA"/>
</dbReference>
<reference evidence="1 2" key="1">
    <citation type="submission" date="2020-01" db="EMBL/GenBank/DDBJ databases">
        <title>Genomes of bacteria type strains.</title>
        <authorList>
            <person name="Chen J."/>
            <person name="Zhu S."/>
            <person name="Chen J."/>
        </authorList>
    </citation>
    <scope>NUCLEOTIDE SEQUENCE [LARGE SCALE GENOMIC DNA]</scope>
    <source>
        <strain evidence="1 2">KCTC 52919</strain>
    </source>
</reference>
<protein>
    <recommendedName>
        <fullName evidence="3">Sulfotransferase domain-containing protein</fullName>
    </recommendedName>
</protein>
<evidence type="ECO:0000313" key="1">
    <source>
        <dbReference type="EMBL" id="NDV89036.1"/>
    </source>
</evidence>
<gene>
    <name evidence="1" type="ORF">GTW51_20370</name>
</gene>
<dbReference type="SUPFAM" id="SSF52540">
    <property type="entry name" value="P-loop containing nucleoside triphosphate hydrolases"/>
    <property type="match status" value="1"/>
</dbReference>
<dbReference type="InterPro" id="IPR027417">
    <property type="entry name" value="P-loop_NTPase"/>
</dbReference>
<keyword evidence="2" id="KW-1185">Reference proteome</keyword>
<dbReference type="AlphaFoldDB" id="A0A6L9MN84"/>
<name>A0A6L9MN84_9HYPH</name>
<comment type="caution">
    <text evidence="1">The sequence shown here is derived from an EMBL/GenBank/DDBJ whole genome shotgun (WGS) entry which is preliminary data.</text>
</comment>
<dbReference type="Proteomes" id="UP000476332">
    <property type="component" value="Unassembled WGS sequence"/>
</dbReference>
<organism evidence="1 2">
    <name type="scientific">Aurantimonas aggregata</name>
    <dbReference type="NCBI Taxonomy" id="2047720"/>
    <lineage>
        <taxon>Bacteria</taxon>
        <taxon>Pseudomonadati</taxon>
        <taxon>Pseudomonadota</taxon>
        <taxon>Alphaproteobacteria</taxon>
        <taxon>Hyphomicrobiales</taxon>
        <taxon>Aurantimonadaceae</taxon>
        <taxon>Aurantimonas</taxon>
    </lineage>
</organism>
<accession>A0A6L9MN84</accession>
<evidence type="ECO:0000313" key="2">
    <source>
        <dbReference type="Proteomes" id="UP000476332"/>
    </source>
</evidence>
<evidence type="ECO:0008006" key="3">
    <source>
        <dbReference type="Google" id="ProtNLM"/>
    </source>
</evidence>
<dbReference type="RefSeq" id="WP_163045886.1">
    <property type="nucleotide sequence ID" value="NZ_JAAAMJ010000025.1"/>
</dbReference>
<proteinExistence type="predicted"/>
<sequence>MSGKIFLHIGPPKTASTALQIALENLTAPTYRYLGALQPRKRDGATVANTLHRAVNTGDPDLIRDVNCSLKNLVSQNMVCALSEEMLSLYQRGITTGTKMRRLGVILSGLPVTVVVTMRNPVDAIPSLYQEIFDGLDLSYKLSFKRFCESNIVDCYDYELIEKECTNAGLPEIRWLTFTSIASKKLSTEDVFGTDDLWGAVDVDFQVVNVGSKLPDGISREIKPITLRSLGSHWAVKKTVDGLSLRGSRIYSLVSKLSGYVIVRDRRSRVLTVPKLIGERLTRNYERLCTGNGKTFANSSDLNS</sequence>